<keyword evidence="2" id="KW-1185">Reference proteome</keyword>
<accession>A0ACB9H781</accession>
<reference evidence="1 2" key="2">
    <citation type="journal article" date="2022" name="Mol. Ecol. Resour.">
        <title>The genomes of chicory, endive, great burdock and yacon provide insights into Asteraceae paleo-polyploidization history and plant inulin production.</title>
        <authorList>
            <person name="Fan W."/>
            <person name="Wang S."/>
            <person name="Wang H."/>
            <person name="Wang A."/>
            <person name="Jiang F."/>
            <person name="Liu H."/>
            <person name="Zhao H."/>
            <person name="Xu D."/>
            <person name="Zhang Y."/>
        </authorList>
    </citation>
    <scope>NUCLEOTIDE SEQUENCE [LARGE SCALE GENOMIC DNA]</scope>
    <source>
        <strain evidence="2">cv. Punajuju</strain>
        <tissue evidence="1">Leaves</tissue>
    </source>
</reference>
<evidence type="ECO:0000313" key="2">
    <source>
        <dbReference type="Proteomes" id="UP001055811"/>
    </source>
</evidence>
<organism evidence="1 2">
    <name type="scientific">Cichorium intybus</name>
    <name type="common">Chicory</name>
    <dbReference type="NCBI Taxonomy" id="13427"/>
    <lineage>
        <taxon>Eukaryota</taxon>
        <taxon>Viridiplantae</taxon>
        <taxon>Streptophyta</taxon>
        <taxon>Embryophyta</taxon>
        <taxon>Tracheophyta</taxon>
        <taxon>Spermatophyta</taxon>
        <taxon>Magnoliopsida</taxon>
        <taxon>eudicotyledons</taxon>
        <taxon>Gunneridae</taxon>
        <taxon>Pentapetalae</taxon>
        <taxon>asterids</taxon>
        <taxon>campanulids</taxon>
        <taxon>Asterales</taxon>
        <taxon>Asteraceae</taxon>
        <taxon>Cichorioideae</taxon>
        <taxon>Cichorieae</taxon>
        <taxon>Cichoriinae</taxon>
        <taxon>Cichorium</taxon>
    </lineage>
</organism>
<name>A0ACB9H781_CICIN</name>
<proteinExistence type="predicted"/>
<dbReference type="Proteomes" id="UP001055811">
    <property type="component" value="Linkage Group LG01"/>
</dbReference>
<sequence length="103" mass="11780">MPDLNKVELLELHQNFWWDRLQKRVACRDNQWPATLVVVKYGHFDLILVMPRSRDNPAIDSSGVVTLLHFDLHLVITVVGTKRHVFSLLVPAVIIMCHKGEAG</sequence>
<evidence type="ECO:0000313" key="1">
    <source>
        <dbReference type="EMBL" id="KAI3791178.1"/>
    </source>
</evidence>
<comment type="caution">
    <text evidence="1">The sequence shown here is derived from an EMBL/GenBank/DDBJ whole genome shotgun (WGS) entry which is preliminary data.</text>
</comment>
<gene>
    <name evidence="1" type="ORF">L2E82_04845</name>
</gene>
<protein>
    <submittedName>
        <fullName evidence="1">Uncharacterized protein</fullName>
    </submittedName>
</protein>
<dbReference type="EMBL" id="CM042009">
    <property type="protein sequence ID" value="KAI3791178.1"/>
    <property type="molecule type" value="Genomic_DNA"/>
</dbReference>
<reference evidence="2" key="1">
    <citation type="journal article" date="2022" name="Mol. Ecol. Resour.">
        <title>The genomes of chicory, endive, great burdock and yacon provide insights into Asteraceae palaeo-polyploidization history and plant inulin production.</title>
        <authorList>
            <person name="Fan W."/>
            <person name="Wang S."/>
            <person name="Wang H."/>
            <person name="Wang A."/>
            <person name="Jiang F."/>
            <person name="Liu H."/>
            <person name="Zhao H."/>
            <person name="Xu D."/>
            <person name="Zhang Y."/>
        </authorList>
    </citation>
    <scope>NUCLEOTIDE SEQUENCE [LARGE SCALE GENOMIC DNA]</scope>
    <source>
        <strain evidence="2">cv. Punajuju</strain>
    </source>
</reference>